<keyword evidence="2" id="KW-1185">Reference proteome</keyword>
<proteinExistence type="predicted"/>
<dbReference type="RefSeq" id="WP_270150464.1">
    <property type="nucleotide sequence ID" value="NZ_CP115450.1"/>
</dbReference>
<organism evidence="1 2">
    <name type="scientific">Kitasatospora cathayae</name>
    <dbReference type="NCBI Taxonomy" id="3004092"/>
    <lineage>
        <taxon>Bacteria</taxon>
        <taxon>Bacillati</taxon>
        <taxon>Actinomycetota</taxon>
        <taxon>Actinomycetes</taxon>
        <taxon>Kitasatosporales</taxon>
        <taxon>Streptomycetaceae</taxon>
        <taxon>Kitasatospora</taxon>
    </lineage>
</organism>
<evidence type="ECO:0000313" key="1">
    <source>
        <dbReference type="EMBL" id="WBP91231.1"/>
    </source>
</evidence>
<protein>
    <submittedName>
        <fullName evidence="1">Uncharacterized protein</fullName>
    </submittedName>
</protein>
<evidence type="ECO:0000313" key="2">
    <source>
        <dbReference type="Proteomes" id="UP001212821"/>
    </source>
</evidence>
<dbReference type="EMBL" id="CP115450">
    <property type="protein sequence ID" value="WBP91231.1"/>
    <property type="molecule type" value="Genomic_DNA"/>
</dbReference>
<sequence>MLFKGYDKAVAEANGYTIETSAQGFEYSVKKNATDSEDAAAQQLAAARWGIKPAVKPGHDVADDYSDYYNPQCGTAWLSGTAVRNLSVDPNTGFTLNPNQRAIFYYWEVGLSDSGGVSHQTWAPSGLLERQKWNGSRHVGGLSPSNGQAWVESTSYATLDDGSSCYPAPGAVIVHYGIF</sequence>
<name>A0ABY7QES2_9ACTN</name>
<dbReference type="Proteomes" id="UP001212821">
    <property type="component" value="Chromosome"/>
</dbReference>
<accession>A0ABY7QES2</accession>
<reference evidence="2" key="1">
    <citation type="submission" date="2022-12" db="EMBL/GenBank/DDBJ databases">
        <authorList>
            <person name="Mo P."/>
        </authorList>
    </citation>
    <scope>NUCLEOTIDE SEQUENCE [LARGE SCALE GENOMIC DNA]</scope>
    <source>
        <strain evidence="2">HUAS 3-15</strain>
    </source>
</reference>
<gene>
    <name evidence="1" type="ORF">O1G21_38705</name>
</gene>